<protein>
    <submittedName>
        <fullName evidence="1">Uncharacterized protein</fullName>
    </submittedName>
</protein>
<accession>A0AAD6ZP10</accession>
<dbReference type="AlphaFoldDB" id="A0AAD6ZP10"/>
<evidence type="ECO:0000313" key="1">
    <source>
        <dbReference type="EMBL" id="KAJ7330983.1"/>
    </source>
</evidence>
<dbReference type="InterPro" id="IPR032675">
    <property type="entry name" value="LRR_dom_sf"/>
</dbReference>
<reference evidence="1" key="1">
    <citation type="submission" date="2023-03" db="EMBL/GenBank/DDBJ databases">
        <title>Massive genome expansion in bonnet fungi (Mycena s.s.) driven by repeated elements and novel gene families across ecological guilds.</title>
        <authorList>
            <consortium name="Lawrence Berkeley National Laboratory"/>
            <person name="Harder C.B."/>
            <person name="Miyauchi S."/>
            <person name="Viragh M."/>
            <person name="Kuo A."/>
            <person name="Thoen E."/>
            <person name="Andreopoulos B."/>
            <person name="Lu D."/>
            <person name="Skrede I."/>
            <person name="Drula E."/>
            <person name="Henrissat B."/>
            <person name="Morin E."/>
            <person name="Kohler A."/>
            <person name="Barry K."/>
            <person name="LaButti K."/>
            <person name="Morin E."/>
            <person name="Salamov A."/>
            <person name="Lipzen A."/>
            <person name="Mereny Z."/>
            <person name="Hegedus B."/>
            <person name="Baldrian P."/>
            <person name="Stursova M."/>
            <person name="Weitz H."/>
            <person name="Taylor A."/>
            <person name="Grigoriev I.V."/>
            <person name="Nagy L.G."/>
            <person name="Martin F."/>
            <person name="Kauserud H."/>
        </authorList>
    </citation>
    <scope>NUCLEOTIDE SEQUENCE</scope>
    <source>
        <strain evidence="1">CBHHK002</strain>
    </source>
</reference>
<dbReference type="EMBL" id="JARIHO010000036">
    <property type="protein sequence ID" value="KAJ7330983.1"/>
    <property type="molecule type" value="Genomic_DNA"/>
</dbReference>
<dbReference type="Gene3D" id="3.80.10.10">
    <property type="entry name" value="Ribonuclease Inhibitor"/>
    <property type="match status" value="1"/>
</dbReference>
<dbReference type="Proteomes" id="UP001218218">
    <property type="component" value="Unassembled WGS sequence"/>
</dbReference>
<keyword evidence="2" id="KW-1185">Reference proteome</keyword>
<sequence>MASVNADPHPLPTELERAIFEVAAVSWPRSIPKFMLVAWRVKTWLTPLLYRTLVVADDRDRDRGRYSRLPSIAADTLRSLIHSKSPTFFRDSVRHLSLIEPEAEDVSILTACSAIENLWLGAHPSINILEINLPLKRLHCSLYSLFPDASIDFTHRFFTSITHLEIVNVAQNIEVEVWSALTRLPHLTHLAFNSYSYLEMCLAILLTWENLRALVILSLCDSGEKSLEQHNVPELAQEPRLVVIACSDFREDWVRGATLGRDYWSQAEDFIAKRRSRKIDPLEYYISESTRETLDSEAEPMPNP</sequence>
<name>A0AAD6ZP10_9AGAR</name>
<comment type="caution">
    <text evidence="1">The sequence shown here is derived from an EMBL/GenBank/DDBJ whole genome shotgun (WGS) entry which is preliminary data.</text>
</comment>
<gene>
    <name evidence="1" type="ORF">DFH08DRAFT_882092</name>
</gene>
<proteinExistence type="predicted"/>
<evidence type="ECO:0000313" key="2">
    <source>
        <dbReference type="Proteomes" id="UP001218218"/>
    </source>
</evidence>
<dbReference type="SUPFAM" id="SSF52047">
    <property type="entry name" value="RNI-like"/>
    <property type="match status" value="1"/>
</dbReference>
<organism evidence="1 2">
    <name type="scientific">Mycena albidolilacea</name>
    <dbReference type="NCBI Taxonomy" id="1033008"/>
    <lineage>
        <taxon>Eukaryota</taxon>
        <taxon>Fungi</taxon>
        <taxon>Dikarya</taxon>
        <taxon>Basidiomycota</taxon>
        <taxon>Agaricomycotina</taxon>
        <taxon>Agaricomycetes</taxon>
        <taxon>Agaricomycetidae</taxon>
        <taxon>Agaricales</taxon>
        <taxon>Marasmiineae</taxon>
        <taxon>Mycenaceae</taxon>
        <taxon>Mycena</taxon>
    </lineage>
</organism>